<gene>
    <name evidence="1" type="ordered locus">Bind_3685</name>
</gene>
<proteinExistence type="predicted"/>
<dbReference type="Proteomes" id="UP000001695">
    <property type="component" value="Plasmid pBIND01"/>
</dbReference>
<dbReference type="AlphaFoldDB" id="B2IL37"/>
<name>B2IL37_BEII9</name>
<dbReference type="RefSeq" id="WP_012382850.1">
    <property type="nucleotide sequence ID" value="NC_010580.1"/>
</dbReference>
<evidence type="ECO:0000313" key="1">
    <source>
        <dbReference type="EMBL" id="ACB97237.1"/>
    </source>
</evidence>
<accession>B2IL37</accession>
<reference evidence="1 2" key="1">
    <citation type="submission" date="2008-03" db="EMBL/GenBank/DDBJ databases">
        <title>Complete sequence of plasmid1 of Beijerinckia indica subsp. indica ATCC 9039.</title>
        <authorList>
            <consortium name="US DOE Joint Genome Institute"/>
            <person name="Copeland A."/>
            <person name="Lucas S."/>
            <person name="Lapidus A."/>
            <person name="Glavina del Rio T."/>
            <person name="Dalin E."/>
            <person name="Tice H."/>
            <person name="Bruce D."/>
            <person name="Goodwin L."/>
            <person name="Pitluck S."/>
            <person name="LaButti K."/>
            <person name="Schmutz J."/>
            <person name="Larimer F."/>
            <person name="Land M."/>
            <person name="Hauser L."/>
            <person name="Kyrpides N."/>
            <person name="Mikhailova N."/>
            <person name="Dunfield P.F."/>
            <person name="Dedysh S.N."/>
            <person name="Liesack W."/>
            <person name="Saw J.H."/>
            <person name="Alam M."/>
            <person name="Chen Y."/>
            <person name="Murrell J.C."/>
            <person name="Richardson P."/>
        </authorList>
    </citation>
    <scope>NUCLEOTIDE SEQUENCE [LARGE SCALE GENOMIC DNA]</scope>
    <source>
        <strain evidence="2">ATCC 9039 / DSM 1715 / NCIMB 8712</strain>
        <plasmid evidence="1 2">pBIND01</plasmid>
    </source>
</reference>
<keyword evidence="2" id="KW-1185">Reference proteome</keyword>
<dbReference type="EMBL" id="CP001017">
    <property type="protein sequence ID" value="ACB97237.1"/>
    <property type="molecule type" value="Genomic_DNA"/>
</dbReference>
<organism evidence="1 2">
    <name type="scientific">Beijerinckia indica subsp. indica (strain ATCC 9039 / DSM 1715 / NCIMB 8712)</name>
    <dbReference type="NCBI Taxonomy" id="395963"/>
    <lineage>
        <taxon>Bacteria</taxon>
        <taxon>Pseudomonadati</taxon>
        <taxon>Pseudomonadota</taxon>
        <taxon>Alphaproteobacteria</taxon>
        <taxon>Hyphomicrobiales</taxon>
        <taxon>Beijerinckiaceae</taxon>
        <taxon>Beijerinckia</taxon>
    </lineage>
</organism>
<dbReference type="HOGENOM" id="CLU_2523736_0_0_5"/>
<sequence length="88" mass="10010">MQRLSCCIPFCRATRGDRKNDPLRPGLEWICSRHWRDVPVVLKAEKSHWQRLSRPAKAKGLETPRIHARAFAAWEACKASAIEAAMGL</sequence>
<protein>
    <submittedName>
        <fullName evidence="1">Uncharacterized protein</fullName>
    </submittedName>
</protein>
<evidence type="ECO:0000313" key="2">
    <source>
        <dbReference type="Proteomes" id="UP000001695"/>
    </source>
</evidence>
<dbReference type="OrthoDB" id="7877408at2"/>
<dbReference type="KEGG" id="bid:Bind_3685"/>
<geneLocation type="plasmid" evidence="1 2">
    <name>pBIND01</name>
</geneLocation>
<keyword evidence="1" id="KW-0614">Plasmid</keyword>